<dbReference type="PROSITE" id="PS50164">
    <property type="entry name" value="GIY_YIG"/>
    <property type="match status" value="1"/>
</dbReference>
<dbReference type="InterPro" id="IPR000305">
    <property type="entry name" value="GIY-YIG_endonuc"/>
</dbReference>
<gene>
    <name evidence="2" type="ORF">CFBP7900_32740</name>
</gene>
<dbReference type="Proteomes" id="UP000587508">
    <property type="component" value="Unassembled WGS sequence"/>
</dbReference>
<dbReference type="AlphaFoldDB" id="A0A6V7FAK8"/>
<dbReference type="EMBL" id="CAJDKC010000004">
    <property type="protein sequence ID" value="CAD0360666.1"/>
    <property type="molecule type" value="Genomic_DNA"/>
</dbReference>
<evidence type="ECO:0000259" key="1">
    <source>
        <dbReference type="PROSITE" id="PS50164"/>
    </source>
</evidence>
<reference evidence="2 3" key="1">
    <citation type="submission" date="2020-07" db="EMBL/GenBank/DDBJ databases">
        <authorList>
            <person name="Pothier F. J."/>
        </authorList>
    </citation>
    <scope>NUCLEOTIDE SEQUENCE [LARGE SCALE GENOMIC DNA]</scope>
    <source>
        <strain evidence="2 3">CFBP 7900</strain>
    </source>
</reference>
<proteinExistence type="predicted"/>
<evidence type="ECO:0000313" key="2">
    <source>
        <dbReference type="EMBL" id="CAD0360666.1"/>
    </source>
</evidence>
<sequence>MSSHPQTIQIFLPSGDPQGVRVAEITTRIVRMIEVPRSLMADFLAMPESEQVGVYFLFGEDEANGRDQAYIGQSGLLRQRLSEHNAKKDFWNRAVVAVSLTQSLTNTHAIYLEWCSIQQAQEAGRYQLHNGTGGGRPHTPAPMEADCREIHQTLRVLLATLGYPIFEPLRKLQPTAAAQKLRYYCRGPETEGLGEYTTEGMVVLKGSTGRLETVASVPDRMLAMRQELQQQGVLSIQGAQIRFESDYLFRSPSAASGLLLGRSSNGWDDWKDATGRSLDVIERQTVQNGVDTLTELRLDGFAD</sequence>
<dbReference type="Pfam" id="PF14267">
    <property type="entry name" value="DUF4357"/>
    <property type="match status" value="1"/>
</dbReference>
<evidence type="ECO:0000313" key="3">
    <source>
        <dbReference type="Proteomes" id="UP000587508"/>
    </source>
</evidence>
<organism evidence="2 3">
    <name type="scientific">Xanthomonas hortorum pv. carotae</name>
    <dbReference type="NCBI Taxonomy" id="487904"/>
    <lineage>
        <taxon>Bacteria</taxon>
        <taxon>Pseudomonadati</taxon>
        <taxon>Pseudomonadota</taxon>
        <taxon>Gammaproteobacteria</taxon>
        <taxon>Lysobacterales</taxon>
        <taxon>Lysobacteraceae</taxon>
        <taxon>Xanthomonas</taxon>
    </lineage>
</organism>
<feature type="domain" description="GIY-YIG" evidence="1">
    <location>
        <begin position="50"/>
        <end position="128"/>
    </location>
</feature>
<name>A0A6V7FAK8_9XANT</name>
<dbReference type="CDD" id="cd10447">
    <property type="entry name" value="GIY-YIG_unchar_2"/>
    <property type="match status" value="1"/>
</dbReference>
<dbReference type="EMBL" id="CAJDKC010000004">
    <property type="protein sequence ID" value="CAD0360664.1"/>
    <property type="molecule type" value="Genomic_DNA"/>
</dbReference>
<accession>A0A6V7FAK8</accession>
<dbReference type="RefSeq" id="WP_023902984.1">
    <property type="nucleotide sequence ID" value="NZ_CAJDKC010000004.1"/>
</dbReference>
<protein>
    <recommendedName>
        <fullName evidence="1">GIY-YIG domain-containing protein</fullName>
    </recommendedName>
</protein>
<comment type="caution">
    <text evidence="2">The sequence shown here is derived from an EMBL/GenBank/DDBJ whole genome shotgun (WGS) entry which is preliminary data.</text>
</comment>
<dbReference type="InterPro" id="IPR025579">
    <property type="entry name" value="DUF4357"/>
</dbReference>